<gene>
    <name evidence="1" type="ORF">SAMN06295970_101219</name>
</gene>
<organism evidence="1 2">
    <name type="scientific">Noviherbaspirillum suwonense</name>
    <dbReference type="NCBI Taxonomy" id="1224511"/>
    <lineage>
        <taxon>Bacteria</taxon>
        <taxon>Pseudomonadati</taxon>
        <taxon>Pseudomonadota</taxon>
        <taxon>Betaproteobacteria</taxon>
        <taxon>Burkholderiales</taxon>
        <taxon>Oxalobacteraceae</taxon>
        <taxon>Noviherbaspirillum</taxon>
    </lineage>
</organism>
<sequence>MSSHKHLFEPPSTAEALDALMQHINTGDGDLASLSDEQREQLKNELGDAWLEDYLDDYPVPADLRDASREYQAIANADKYPNLPDHVREDLLLQFEEHHGEGGPEHWNMQE</sequence>
<accession>A0ABY1PTD8</accession>
<comment type="caution">
    <text evidence="1">The sequence shown here is derived from an EMBL/GenBank/DDBJ whole genome shotgun (WGS) entry which is preliminary data.</text>
</comment>
<name>A0ABY1PTD8_9BURK</name>
<evidence type="ECO:0000313" key="2">
    <source>
        <dbReference type="Proteomes" id="UP001158049"/>
    </source>
</evidence>
<keyword evidence="2" id="KW-1185">Reference proteome</keyword>
<evidence type="ECO:0000313" key="1">
    <source>
        <dbReference type="EMBL" id="SMP42679.1"/>
    </source>
</evidence>
<proteinExistence type="predicted"/>
<dbReference type="RefSeq" id="WP_283440372.1">
    <property type="nucleotide sequence ID" value="NZ_FXUL01000001.1"/>
</dbReference>
<reference evidence="1 2" key="1">
    <citation type="submission" date="2017-05" db="EMBL/GenBank/DDBJ databases">
        <authorList>
            <person name="Varghese N."/>
            <person name="Submissions S."/>
        </authorList>
    </citation>
    <scope>NUCLEOTIDE SEQUENCE [LARGE SCALE GENOMIC DNA]</scope>
    <source>
        <strain evidence="1 2">DSM 26001</strain>
    </source>
</reference>
<dbReference type="Proteomes" id="UP001158049">
    <property type="component" value="Unassembled WGS sequence"/>
</dbReference>
<dbReference type="EMBL" id="FXUL01000001">
    <property type="protein sequence ID" value="SMP42679.1"/>
    <property type="molecule type" value="Genomic_DNA"/>
</dbReference>
<protein>
    <submittedName>
        <fullName evidence="1">Uncharacterized protein</fullName>
    </submittedName>
</protein>